<evidence type="ECO:0000256" key="3">
    <source>
        <dbReference type="ARBA" id="ARBA00012328"/>
    </source>
</evidence>
<feature type="domain" description="Ribosomal RNA small subunit methyltransferase E methyltransferase" evidence="13">
    <location>
        <begin position="75"/>
        <end position="249"/>
    </location>
</feature>
<evidence type="ECO:0000256" key="5">
    <source>
        <dbReference type="ARBA" id="ARBA00022490"/>
    </source>
</evidence>
<comment type="subcellular location">
    <subcellularLocation>
        <location evidence="1 12">Cytoplasm</location>
    </subcellularLocation>
</comment>
<evidence type="ECO:0000256" key="2">
    <source>
        <dbReference type="ARBA" id="ARBA00005528"/>
    </source>
</evidence>
<dbReference type="SUPFAM" id="SSF88697">
    <property type="entry name" value="PUA domain-like"/>
    <property type="match status" value="1"/>
</dbReference>
<evidence type="ECO:0000256" key="12">
    <source>
        <dbReference type="PIRNR" id="PIRNR015601"/>
    </source>
</evidence>
<dbReference type="PIRSF" id="PIRSF015601">
    <property type="entry name" value="MTase_slr0722"/>
    <property type="match status" value="1"/>
</dbReference>
<comment type="similarity">
    <text evidence="2 12">Belongs to the RNA methyltransferase RsmE family.</text>
</comment>
<organism evidence="15 16">
    <name type="scientific">Nitrosovibrio tenuis</name>
    <dbReference type="NCBI Taxonomy" id="1233"/>
    <lineage>
        <taxon>Bacteria</taxon>
        <taxon>Pseudomonadati</taxon>
        <taxon>Pseudomonadota</taxon>
        <taxon>Betaproteobacteria</taxon>
        <taxon>Nitrosomonadales</taxon>
        <taxon>Nitrosomonadaceae</taxon>
        <taxon>Nitrosovibrio</taxon>
    </lineage>
</organism>
<dbReference type="SUPFAM" id="SSF75217">
    <property type="entry name" value="alpha/beta knot"/>
    <property type="match status" value="1"/>
</dbReference>
<dbReference type="OrthoDB" id="9815641at2"/>
<evidence type="ECO:0000256" key="7">
    <source>
        <dbReference type="ARBA" id="ARBA00022603"/>
    </source>
</evidence>
<evidence type="ECO:0000259" key="14">
    <source>
        <dbReference type="Pfam" id="PF20260"/>
    </source>
</evidence>
<keyword evidence="5 12" id="KW-0963">Cytoplasm</keyword>
<dbReference type="EC" id="2.1.1.193" evidence="3 12"/>
<evidence type="ECO:0000256" key="9">
    <source>
        <dbReference type="ARBA" id="ARBA00022691"/>
    </source>
</evidence>
<dbReference type="AlphaFoldDB" id="A0A1H7PN56"/>
<keyword evidence="7 12" id="KW-0489">Methyltransferase</keyword>
<name>A0A1H7PN56_9PROT</name>
<reference evidence="15 16" key="1">
    <citation type="submission" date="2016-10" db="EMBL/GenBank/DDBJ databases">
        <authorList>
            <person name="de Groot N.N."/>
        </authorList>
    </citation>
    <scope>NUCLEOTIDE SEQUENCE [LARGE SCALE GENOMIC DNA]</scope>
    <source>
        <strain evidence="15 16">Nv1</strain>
    </source>
</reference>
<dbReference type="Proteomes" id="UP000198620">
    <property type="component" value="Unassembled WGS sequence"/>
</dbReference>
<feature type="domain" description="Ribosomal RNA small subunit methyltransferase E PUA-like" evidence="14">
    <location>
        <begin position="20"/>
        <end position="61"/>
    </location>
</feature>
<dbReference type="NCBIfam" id="NF008692">
    <property type="entry name" value="PRK11713.1-5"/>
    <property type="match status" value="1"/>
</dbReference>
<dbReference type="InterPro" id="IPR015947">
    <property type="entry name" value="PUA-like_sf"/>
</dbReference>
<keyword evidence="6 12" id="KW-0698">rRNA processing</keyword>
<evidence type="ECO:0000259" key="13">
    <source>
        <dbReference type="Pfam" id="PF04452"/>
    </source>
</evidence>
<comment type="catalytic activity">
    <reaction evidence="11 12">
        <text>uridine(1498) in 16S rRNA + S-adenosyl-L-methionine = N(3)-methyluridine(1498) in 16S rRNA + S-adenosyl-L-homocysteine + H(+)</text>
        <dbReference type="Rhea" id="RHEA:42920"/>
        <dbReference type="Rhea" id="RHEA-COMP:10283"/>
        <dbReference type="Rhea" id="RHEA-COMP:10284"/>
        <dbReference type="ChEBI" id="CHEBI:15378"/>
        <dbReference type="ChEBI" id="CHEBI:57856"/>
        <dbReference type="ChEBI" id="CHEBI:59789"/>
        <dbReference type="ChEBI" id="CHEBI:65315"/>
        <dbReference type="ChEBI" id="CHEBI:74502"/>
        <dbReference type="EC" id="2.1.1.193"/>
    </reaction>
</comment>
<dbReference type="STRING" id="1233.SAMN05216387_10982"/>
<dbReference type="GO" id="GO:0070042">
    <property type="term" value="F:rRNA (uridine-N3-)-methyltransferase activity"/>
    <property type="evidence" value="ECO:0007669"/>
    <property type="project" value="TreeGrafter"/>
</dbReference>
<evidence type="ECO:0000256" key="4">
    <source>
        <dbReference type="ARBA" id="ARBA00013673"/>
    </source>
</evidence>
<dbReference type="InterPro" id="IPR046886">
    <property type="entry name" value="RsmE_MTase_dom"/>
</dbReference>
<evidence type="ECO:0000256" key="1">
    <source>
        <dbReference type="ARBA" id="ARBA00004496"/>
    </source>
</evidence>
<accession>A0A1H7PN56</accession>
<evidence type="ECO:0000256" key="8">
    <source>
        <dbReference type="ARBA" id="ARBA00022679"/>
    </source>
</evidence>
<dbReference type="GO" id="GO:0070475">
    <property type="term" value="P:rRNA base methylation"/>
    <property type="evidence" value="ECO:0007669"/>
    <property type="project" value="TreeGrafter"/>
</dbReference>
<dbReference type="InterPro" id="IPR046887">
    <property type="entry name" value="RsmE_PUA-like"/>
</dbReference>
<keyword evidence="8 12" id="KW-0808">Transferase</keyword>
<keyword evidence="9 12" id="KW-0949">S-adenosyl-L-methionine</keyword>
<evidence type="ECO:0000256" key="6">
    <source>
        <dbReference type="ARBA" id="ARBA00022552"/>
    </source>
</evidence>
<dbReference type="PANTHER" id="PTHR30027">
    <property type="entry name" value="RIBOSOMAL RNA SMALL SUBUNIT METHYLTRANSFERASE E"/>
    <property type="match status" value="1"/>
</dbReference>
<evidence type="ECO:0000256" key="10">
    <source>
        <dbReference type="ARBA" id="ARBA00025699"/>
    </source>
</evidence>
<sequence length="255" mass="27422">MALPRFYCPEEMSAGNIVELPREAAHHAIRVLRLEPGAPLILFNGKGGEFQGVIERIGKNGSAALIEKYVDIERESPLEIRVAQAACASDKIDWIVQKGVELGVSNIQILTTKLSVIKLSGERAEKRVRHWQQVAVSACEQCGRNRVPQVAPLTSFSCWVGAQINERKHSTVNTSADLRFMLSPCAKKGLRDFSGSSPISSITLLVGPEGGFTPDEGAAAMAAGFVPLGLGPRIFRAETAALAAVSAIQALWGDY</sequence>
<dbReference type="Pfam" id="PF20260">
    <property type="entry name" value="PUA_4"/>
    <property type="match status" value="1"/>
</dbReference>
<dbReference type="GO" id="GO:0005737">
    <property type="term" value="C:cytoplasm"/>
    <property type="evidence" value="ECO:0007669"/>
    <property type="project" value="UniProtKB-SubCell"/>
</dbReference>
<dbReference type="EMBL" id="FOBH01000009">
    <property type="protein sequence ID" value="SEL37049.1"/>
    <property type="molecule type" value="Genomic_DNA"/>
</dbReference>
<proteinExistence type="inferred from homology"/>
<evidence type="ECO:0000313" key="16">
    <source>
        <dbReference type="Proteomes" id="UP000198620"/>
    </source>
</evidence>
<keyword evidence="16" id="KW-1185">Reference proteome</keyword>
<dbReference type="NCBIfam" id="TIGR00046">
    <property type="entry name" value="RsmE family RNA methyltransferase"/>
    <property type="match status" value="1"/>
</dbReference>
<dbReference type="InterPro" id="IPR029028">
    <property type="entry name" value="Alpha/beta_knot_MTases"/>
</dbReference>
<dbReference type="InterPro" id="IPR029026">
    <property type="entry name" value="tRNA_m1G_MTases_N"/>
</dbReference>
<protein>
    <recommendedName>
        <fullName evidence="4 12">Ribosomal RNA small subunit methyltransferase E</fullName>
        <ecNumber evidence="3 12">2.1.1.193</ecNumber>
    </recommendedName>
</protein>
<evidence type="ECO:0000256" key="11">
    <source>
        <dbReference type="ARBA" id="ARBA00047944"/>
    </source>
</evidence>
<dbReference type="InterPro" id="IPR006700">
    <property type="entry name" value="RsmE"/>
</dbReference>
<evidence type="ECO:0000313" key="15">
    <source>
        <dbReference type="EMBL" id="SEL37049.1"/>
    </source>
</evidence>
<dbReference type="Gene3D" id="3.40.1280.10">
    <property type="match status" value="1"/>
</dbReference>
<dbReference type="PANTHER" id="PTHR30027:SF3">
    <property type="entry name" value="16S RRNA (URACIL(1498)-N(3))-METHYLTRANSFERASE"/>
    <property type="match status" value="1"/>
</dbReference>
<dbReference type="Pfam" id="PF04452">
    <property type="entry name" value="Methyltrans_RNA"/>
    <property type="match status" value="1"/>
</dbReference>
<comment type="function">
    <text evidence="10 12">Specifically methylates the N3 position of the uracil ring of uridine 1498 (m3U1498) in 16S rRNA. Acts on the fully assembled 30S ribosomal subunit.</text>
</comment>
<dbReference type="Gene3D" id="2.40.240.20">
    <property type="entry name" value="Hypothetical PUA domain-like, domain 1"/>
    <property type="match status" value="1"/>
</dbReference>
<dbReference type="CDD" id="cd18084">
    <property type="entry name" value="RsmE-like"/>
    <property type="match status" value="1"/>
</dbReference>
<gene>
    <name evidence="15" type="ORF">SAMN05216387_10982</name>
</gene>